<dbReference type="Proteomes" id="UP000028045">
    <property type="component" value="Unassembled WGS sequence"/>
</dbReference>
<feature type="compositionally biased region" description="Basic and acidic residues" evidence="1">
    <location>
        <begin position="63"/>
        <end position="72"/>
    </location>
</feature>
<feature type="region of interest" description="Disordered" evidence="1">
    <location>
        <begin position="336"/>
        <end position="468"/>
    </location>
</feature>
<feature type="compositionally biased region" description="Basic and acidic residues" evidence="1">
    <location>
        <begin position="401"/>
        <end position="411"/>
    </location>
</feature>
<feature type="region of interest" description="Disordered" evidence="1">
    <location>
        <begin position="211"/>
        <end position="244"/>
    </location>
</feature>
<feature type="compositionally biased region" description="Polar residues" evidence="1">
    <location>
        <begin position="87"/>
        <end position="102"/>
    </location>
</feature>
<feature type="compositionally biased region" description="Polar residues" evidence="1">
    <location>
        <begin position="506"/>
        <end position="516"/>
    </location>
</feature>
<feature type="region of interest" description="Disordered" evidence="1">
    <location>
        <begin position="274"/>
        <end position="322"/>
    </location>
</feature>
<evidence type="ECO:0000256" key="1">
    <source>
        <dbReference type="SAM" id="MobiDB-lite"/>
    </source>
</evidence>
<feature type="compositionally biased region" description="Acidic residues" evidence="1">
    <location>
        <begin position="699"/>
        <end position="709"/>
    </location>
</feature>
<dbReference type="HOGENOM" id="CLU_010101_0_0_1"/>
<feature type="compositionally biased region" description="Low complexity" evidence="1">
    <location>
        <begin position="413"/>
        <end position="429"/>
    </location>
</feature>
<accession>A0A084AS48</accession>
<sequence>MWLFRRRGGRKRSHSGATSSDVEGQLPARSATEGDVTRTASIKKQRTDANSQNRARTYSFSPGRHDSLKIDKTQNTPAPRNRDRRSNTITAGEPTSQRQPTLHHSDRNKRQSMMRKSSKRRREELDREAEIKAMTNFTPLRPATDAWTAGRPMKKDSKRLKETPFRRQWDNPASDVSLPLPDSIHSTMSSDSDFGSYKISALDSLAPRPTLRYAHDHQGPSLRASAPTRTGSQKRTLAERVQLPQEKLSARKRIDELADDFDASDLRELLERDQRRRERKQQREQEKVERRLARRAEKQRADEAEARKTGTPPPANMERGVVGREVVGLGIEPASAVITSSKQRDHEEKIPQFNSGLVKKPSDRFHPIQSSPEKNDHHEGDVSLAGEENVPVAQPKVESVSLKHGELKESPHLAPALATTSALSELLRAQAQKSRSKSTLASEKEKTASPPPSRIDEEDVTEKTPEMGNVARRFSLASFWRWTARNRRTSQTASFSNTSREEMQAAASSQPHLQSQSFTQIPLQTQAQVQAQARALAKLQGEELSPFGDVLAGNYMARKSSSSMPKRTRSRFREDLPDFPLSPPDSRVQSPEAEPPLPALAEYGSATAEPVPIPAPRFSTPNSGYRSTERLRQTPTSMDRAYDIPSPEPHQSISLASIDSEGSWLSGRVASRRTSLMRENIARARRREAEHSTDSPTDSTEDLGIADDDYLSRLTPRRPSGFATVGRPSGEGRPSSDDEHYENDGDARWGAVGARPGVVNAHKHDRDTMRSREAQLSADYEAGGDDDASHSPTSPTSPAEDKANVQRATSVQLGKGHVRSFSAGSARLLEITPRNSVDSTMANRGKRRSVPFDL</sequence>
<feature type="region of interest" description="Disordered" evidence="1">
    <location>
        <begin position="489"/>
        <end position="516"/>
    </location>
</feature>
<organism evidence="2 3">
    <name type="scientific">Stachybotrys chartarum (strain CBS 109288 / IBT 7711)</name>
    <name type="common">Toxic black mold</name>
    <name type="synonym">Stilbospora chartarum</name>
    <dbReference type="NCBI Taxonomy" id="1280523"/>
    <lineage>
        <taxon>Eukaryota</taxon>
        <taxon>Fungi</taxon>
        <taxon>Dikarya</taxon>
        <taxon>Ascomycota</taxon>
        <taxon>Pezizomycotina</taxon>
        <taxon>Sordariomycetes</taxon>
        <taxon>Hypocreomycetidae</taxon>
        <taxon>Hypocreales</taxon>
        <taxon>Stachybotryaceae</taxon>
        <taxon>Stachybotrys</taxon>
    </lineage>
</organism>
<feature type="compositionally biased region" description="Polar residues" evidence="1">
    <location>
        <begin position="38"/>
        <end position="60"/>
    </location>
</feature>
<evidence type="ECO:0000313" key="3">
    <source>
        <dbReference type="Proteomes" id="UP000028045"/>
    </source>
</evidence>
<feature type="compositionally biased region" description="Basic and acidic residues" evidence="1">
    <location>
        <begin position="734"/>
        <end position="747"/>
    </location>
</feature>
<feature type="compositionally biased region" description="Basic and acidic residues" evidence="1">
    <location>
        <begin position="274"/>
        <end position="308"/>
    </location>
</feature>
<gene>
    <name evidence="2" type="ORF">S7711_05536</name>
</gene>
<reference evidence="2 3" key="1">
    <citation type="journal article" date="2014" name="BMC Genomics">
        <title>Comparative genome sequencing reveals chemotype-specific gene clusters in the toxigenic black mold Stachybotrys.</title>
        <authorList>
            <person name="Semeiks J."/>
            <person name="Borek D."/>
            <person name="Otwinowski Z."/>
            <person name="Grishin N.V."/>
        </authorList>
    </citation>
    <scope>NUCLEOTIDE SEQUENCE [LARGE SCALE GENOMIC DNA]</scope>
    <source>
        <strain evidence="3">CBS 109288 / IBT 7711</strain>
    </source>
</reference>
<feature type="compositionally biased region" description="Basic residues" evidence="1">
    <location>
        <begin position="110"/>
        <end position="120"/>
    </location>
</feature>
<feature type="compositionally biased region" description="Basic and acidic residues" evidence="1">
    <location>
        <begin position="762"/>
        <end position="773"/>
    </location>
</feature>
<feature type="compositionally biased region" description="Basic residues" evidence="1">
    <location>
        <begin position="1"/>
        <end position="14"/>
    </location>
</feature>
<dbReference type="EMBL" id="KL648591">
    <property type="protein sequence ID" value="KEY68127.1"/>
    <property type="molecule type" value="Genomic_DNA"/>
</dbReference>
<name>A0A084AS48_STACB</name>
<feature type="region of interest" description="Disordered" evidence="1">
    <location>
        <begin position="558"/>
        <end position="854"/>
    </location>
</feature>
<feature type="compositionally biased region" description="Polar residues" evidence="1">
    <location>
        <begin position="833"/>
        <end position="842"/>
    </location>
</feature>
<evidence type="ECO:0000313" key="2">
    <source>
        <dbReference type="EMBL" id="KEY68127.1"/>
    </source>
</evidence>
<feature type="compositionally biased region" description="Basic residues" evidence="1">
    <location>
        <begin position="844"/>
        <end position="854"/>
    </location>
</feature>
<proteinExistence type="predicted"/>
<dbReference type="OrthoDB" id="4152802at2759"/>
<feature type="compositionally biased region" description="Polar residues" evidence="1">
    <location>
        <begin position="431"/>
        <end position="441"/>
    </location>
</feature>
<keyword evidence="3" id="KW-1185">Reference proteome</keyword>
<feature type="region of interest" description="Disordered" evidence="1">
    <location>
        <begin position="1"/>
        <end position="125"/>
    </location>
</feature>
<dbReference type="AlphaFoldDB" id="A0A084AS48"/>
<feature type="compositionally biased region" description="Polar residues" evidence="1">
    <location>
        <begin position="489"/>
        <end position="498"/>
    </location>
</feature>
<protein>
    <submittedName>
        <fullName evidence="2">Uncharacterized protein</fullName>
    </submittedName>
</protein>